<reference evidence="2 3" key="1">
    <citation type="journal article" date="2020" name="BMC Genomics">
        <title>Intraspecific diversification of the crop wild relative Brassica cretica Lam. using demographic model selection.</title>
        <authorList>
            <person name="Kioukis A."/>
            <person name="Michalopoulou V.A."/>
            <person name="Briers L."/>
            <person name="Pirintsos S."/>
            <person name="Studholme D.J."/>
            <person name="Pavlidis P."/>
            <person name="Sarris P.F."/>
        </authorList>
    </citation>
    <scope>NUCLEOTIDE SEQUENCE [LARGE SCALE GENOMIC DNA]</scope>
    <source>
        <strain evidence="3">cv. PFS-1207/04</strain>
    </source>
</reference>
<evidence type="ECO:0000313" key="3">
    <source>
        <dbReference type="Proteomes" id="UP000266723"/>
    </source>
</evidence>
<name>A0ABQ7A4L3_BRACR</name>
<feature type="region of interest" description="Disordered" evidence="1">
    <location>
        <begin position="8"/>
        <end position="39"/>
    </location>
</feature>
<evidence type="ECO:0000256" key="1">
    <source>
        <dbReference type="SAM" id="MobiDB-lite"/>
    </source>
</evidence>
<gene>
    <name evidence="2" type="ORF">DY000_02054823</name>
</gene>
<accession>A0ABQ7A4L3</accession>
<sequence length="121" mass="13285">MMKVILVNNNGKLKRRTSHGGKRSRQSLNPGNGDDRAGSGCTVAAAAEEEDSYRRSSLDNRLRKDAVAGTVDTREAEVEDILRDAAAPMDNQEADSEIGILLVRLFSNQILESIKDQRIES</sequence>
<feature type="compositionally biased region" description="Basic residues" evidence="1">
    <location>
        <begin position="12"/>
        <end position="25"/>
    </location>
</feature>
<evidence type="ECO:0000313" key="2">
    <source>
        <dbReference type="EMBL" id="KAF3492621.1"/>
    </source>
</evidence>
<keyword evidence="3" id="KW-1185">Reference proteome</keyword>
<protein>
    <submittedName>
        <fullName evidence="2">Uncharacterized protein</fullName>
    </submittedName>
</protein>
<dbReference type="EMBL" id="QGKV02002055">
    <property type="protein sequence ID" value="KAF3492621.1"/>
    <property type="molecule type" value="Genomic_DNA"/>
</dbReference>
<organism evidence="2 3">
    <name type="scientific">Brassica cretica</name>
    <name type="common">Mustard</name>
    <dbReference type="NCBI Taxonomy" id="69181"/>
    <lineage>
        <taxon>Eukaryota</taxon>
        <taxon>Viridiplantae</taxon>
        <taxon>Streptophyta</taxon>
        <taxon>Embryophyta</taxon>
        <taxon>Tracheophyta</taxon>
        <taxon>Spermatophyta</taxon>
        <taxon>Magnoliopsida</taxon>
        <taxon>eudicotyledons</taxon>
        <taxon>Gunneridae</taxon>
        <taxon>Pentapetalae</taxon>
        <taxon>rosids</taxon>
        <taxon>malvids</taxon>
        <taxon>Brassicales</taxon>
        <taxon>Brassicaceae</taxon>
        <taxon>Brassiceae</taxon>
        <taxon>Brassica</taxon>
    </lineage>
</organism>
<proteinExistence type="predicted"/>
<comment type="caution">
    <text evidence="2">The sequence shown here is derived from an EMBL/GenBank/DDBJ whole genome shotgun (WGS) entry which is preliminary data.</text>
</comment>
<dbReference type="Proteomes" id="UP000266723">
    <property type="component" value="Unassembled WGS sequence"/>
</dbReference>